<comment type="function">
    <text evidence="8">Together with its co-chaperonin GroES, plays an essential role in assisting protein folding. The GroEL-GroES system forms a nano-cage that allows encapsulation of the non-native substrate proteins and provides a physical environment optimized to promote and accelerate protein folding.</text>
</comment>
<dbReference type="Gene3D" id="3.30.260.10">
    <property type="entry name" value="TCP-1-like chaperonin intermediate domain"/>
    <property type="match status" value="1"/>
</dbReference>
<dbReference type="RefSeq" id="WP_281931675.1">
    <property type="nucleotide sequence ID" value="NZ_AP027142.1"/>
</dbReference>
<dbReference type="PANTHER" id="PTHR45633">
    <property type="entry name" value="60 KDA HEAT SHOCK PROTEIN, MITOCHONDRIAL"/>
    <property type="match status" value="1"/>
</dbReference>
<dbReference type="NCBIfam" id="NF000592">
    <property type="entry name" value="PRK00013.1"/>
    <property type="match status" value="1"/>
</dbReference>
<name>A0ABM8E8A3_9HYPH</name>
<evidence type="ECO:0000256" key="2">
    <source>
        <dbReference type="ARBA" id="ARBA00022490"/>
    </source>
</evidence>
<comment type="similarity">
    <text evidence="1 7">Belongs to the chaperonin (HSP60) family.</text>
</comment>
<organism evidence="9 10">
    <name type="scientific">Methylocystis iwaonis</name>
    <dbReference type="NCBI Taxonomy" id="2885079"/>
    <lineage>
        <taxon>Bacteria</taxon>
        <taxon>Pseudomonadati</taxon>
        <taxon>Pseudomonadota</taxon>
        <taxon>Alphaproteobacteria</taxon>
        <taxon>Hyphomicrobiales</taxon>
        <taxon>Methylocystaceae</taxon>
        <taxon>Methylocystis</taxon>
    </lineage>
</organism>
<evidence type="ECO:0000256" key="7">
    <source>
        <dbReference type="RuleBase" id="RU000418"/>
    </source>
</evidence>
<dbReference type="NCBIfam" id="NF009487">
    <property type="entry name" value="PRK12849.1"/>
    <property type="match status" value="1"/>
</dbReference>
<dbReference type="CDD" id="cd03344">
    <property type="entry name" value="GroEL"/>
    <property type="match status" value="1"/>
</dbReference>
<evidence type="ECO:0000256" key="6">
    <source>
        <dbReference type="ARBA" id="ARBA00023235"/>
    </source>
</evidence>
<dbReference type="NCBIfam" id="NF009488">
    <property type="entry name" value="PRK12850.1"/>
    <property type="match status" value="1"/>
</dbReference>
<keyword evidence="10" id="KW-1185">Reference proteome</keyword>
<dbReference type="PROSITE" id="PS00296">
    <property type="entry name" value="CHAPERONINS_CPN60"/>
    <property type="match status" value="1"/>
</dbReference>
<dbReference type="Proteomes" id="UP001317629">
    <property type="component" value="Chromosome"/>
</dbReference>
<dbReference type="Pfam" id="PF00118">
    <property type="entry name" value="Cpn60_TCP1"/>
    <property type="match status" value="1"/>
</dbReference>
<dbReference type="SUPFAM" id="SSF48592">
    <property type="entry name" value="GroEL equatorial domain-like"/>
    <property type="match status" value="1"/>
</dbReference>
<dbReference type="SUPFAM" id="SSF52029">
    <property type="entry name" value="GroEL apical domain-like"/>
    <property type="match status" value="1"/>
</dbReference>
<keyword evidence="4" id="KW-0067">ATP-binding</keyword>
<dbReference type="SUPFAM" id="SSF54849">
    <property type="entry name" value="GroEL-intermediate domain like"/>
    <property type="match status" value="1"/>
</dbReference>
<evidence type="ECO:0000313" key="9">
    <source>
        <dbReference type="EMBL" id="BDV34062.1"/>
    </source>
</evidence>
<evidence type="ECO:0000313" key="10">
    <source>
        <dbReference type="Proteomes" id="UP001317629"/>
    </source>
</evidence>
<keyword evidence="2" id="KW-0963">Cytoplasm</keyword>
<sequence>MARHIGFGDPVRMKLLDGVNTLADAVGVTLGPRGRNVVIEHRAAGLPPVATKDGVTVAQAIELSGRTESVGVSLVRQMATTVAKEAGDGTTTSVVLTRRIAIETRKALAAGFNPRDLAIGMERAARAVDSELTRRARPCADVRSLAHVATLAAAGDESIGAIVAEALRQAGEGGLVDVELGSALQDEIEAVEGMRWAQGYRSPYFMTDSTRKLAELEDAYVLVYDRVINDFAELLPALELVRRRKGALLVVAENIAEEALPGLLLNHIRKNLCSIAVKGPGYGDNRYEYLLDLAALTGGRAIMEAFGEELSSVTMEHLGRARRVIVSEDETVVIGAGGDPALIADRLASARRQAERITGGDASKGSPSGKRHDLENLHARIQALTGKVVTIKAGGFSDILIKERMQRIENALNSARAARDEGVVAGGGVALYRARAALANLQGDTLDESHGIAIIREALDEPIRRIAGNAGVDVNELLFELKRTDDDFWGMDMRSGAYGDLYAAGVIDPARVSRLALRNAIATASSLMTVECAVTHVSPSDPTFGFDPHLAAQTREDPRS</sequence>
<gene>
    <name evidence="9" type="primary">groL</name>
    <name evidence="9" type="ORF">SS37A_15910</name>
</gene>
<evidence type="ECO:0000256" key="5">
    <source>
        <dbReference type="ARBA" id="ARBA00023186"/>
    </source>
</evidence>
<reference evidence="9 10" key="1">
    <citation type="journal article" date="2023" name="Int. J. Syst. Evol. Microbiol.">
        <title>Methylocystis iwaonis sp. nov., a type II methane-oxidizing bacterium from surface soil of a rice paddy field in Japan, and emended description of the genus Methylocystis (ex Whittenbury et al. 1970) Bowman et al. 1993.</title>
        <authorList>
            <person name="Kaise H."/>
            <person name="Sawadogo J.B."/>
            <person name="Alam M.S."/>
            <person name="Ueno C."/>
            <person name="Dianou D."/>
            <person name="Shinjo R."/>
            <person name="Asakawa S."/>
        </authorList>
    </citation>
    <scope>NUCLEOTIDE SEQUENCE [LARGE SCALE GENOMIC DNA]</scope>
    <source>
        <strain evidence="9 10">SS37A-Re</strain>
    </source>
</reference>
<dbReference type="InterPro" id="IPR018370">
    <property type="entry name" value="Chaperonin_Cpn60_CS"/>
</dbReference>
<comment type="subunit">
    <text evidence="8">Forms a cylinder of 14 subunits composed of two heptameric rings stacked back-to-back. Interacts with the co-chaperonin GroES.</text>
</comment>
<dbReference type="Gene3D" id="1.10.560.10">
    <property type="entry name" value="GroEL-like equatorial domain"/>
    <property type="match status" value="1"/>
</dbReference>
<keyword evidence="3" id="KW-0547">Nucleotide-binding</keyword>
<dbReference type="InterPro" id="IPR027409">
    <property type="entry name" value="GroEL-like_apical_dom_sf"/>
</dbReference>
<accession>A0ABM8E8A3</accession>
<dbReference type="PRINTS" id="PR00298">
    <property type="entry name" value="CHAPERONIN60"/>
</dbReference>
<dbReference type="NCBIfam" id="NF009489">
    <property type="entry name" value="PRK12851.1"/>
    <property type="match status" value="1"/>
</dbReference>
<dbReference type="InterPro" id="IPR027410">
    <property type="entry name" value="TCP-1-like_intermed_sf"/>
</dbReference>
<evidence type="ECO:0000256" key="8">
    <source>
        <dbReference type="RuleBase" id="RU000419"/>
    </source>
</evidence>
<dbReference type="EMBL" id="AP027142">
    <property type="protein sequence ID" value="BDV34062.1"/>
    <property type="molecule type" value="Genomic_DNA"/>
</dbReference>
<proteinExistence type="inferred from homology"/>
<dbReference type="InterPro" id="IPR027413">
    <property type="entry name" value="GROEL-like_equatorial_sf"/>
</dbReference>
<dbReference type="Gene3D" id="3.50.7.10">
    <property type="entry name" value="GroEL"/>
    <property type="match status" value="1"/>
</dbReference>
<evidence type="ECO:0000256" key="4">
    <source>
        <dbReference type="ARBA" id="ARBA00022840"/>
    </source>
</evidence>
<evidence type="ECO:0000256" key="1">
    <source>
        <dbReference type="ARBA" id="ARBA00006607"/>
    </source>
</evidence>
<evidence type="ECO:0000256" key="3">
    <source>
        <dbReference type="ARBA" id="ARBA00022741"/>
    </source>
</evidence>
<dbReference type="InterPro" id="IPR002423">
    <property type="entry name" value="Cpn60/GroEL/TCP-1"/>
</dbReference>
<dbReference type="InterPro" id="IPR001844">
    <property type="entry name" value="Cpn60/GroEL"/>
</dbReference>
<keyword evidence="5" id="KW-0143">Chaperone</keyword>
<keyword evidence="6" id="KW-0413">Isomerase</keyword>
<protein>
    <recommendedName>
        <fullName evidence="8">60 kDa chaperonin</fullName>
    </recommendedName>
</protein>